<gene>
    <name evidence="3" type="ORF">GCM10008111_17520</name>
</gene>
<dbReference type="GO" id="GO:0000428">
    <property type="term" value="C:DNA-directed RNA polymerase complex"/>
    <property type="evidence" value="ECO:0007669"/>
    <property type="project" value="UniProtKB-KW"/>
</dbReference>
<organism evidence="3 4">
    <name type="scientific">Alishewanella tabrizica</name>
    <dbReference type="NCBI Taxonomy" id="671278"/>
    <lineage>
        <taxon>Bacteria</taxon>
        <taxon>Pseudomonadati</taxon>
        <taxon>Pseudomonadota</taxon>
        <taxon>Gammaproteobacteria</taxon>
        <taxon>Alteromonadales</taxon>
        <taxon>Alteromonadaceae</taxon>
        <taxon>Alishewanella</taxon>
    </lineage>
</organism>
<dbReference type="RefSeq" id="WP_189482586.1">
    <property type="nucleotide sequence ID" value="NZ_BMYR01000006.1"/>
</dbReference>
<evidence type="ECO:0000313" key="4">
    <source>
        <dbReference type="Proteomes" id="UP000634667"/>
    </source>
</evidence>
<evidence type="ECO:0000256" key="1">
    <source>
        <dbReference type="SAM" id="Phobius"/>
    </source>
</evidence>
<name>A0ABQ2WL07_9ALTE</name>
<dbReference type="InterPro" id="IPR051474">
    <property type="entry name" value="Anti-sigma-K/W_factor"/>
</dbReference>
<keyword evidence="1" id="KW-0812">Transmembrane</keyword>
<dbReference type="EMBL" id="BMYR01000006">
    <property type="protein sequence ID" value="GGW61825.1"/>
    <property type="molecule type" value="Genomic_DNA"/>
</dbReference>
<feature type="transmembrane region" description="Helical" evidence="1">
    <location>
        <begin position="91"/>
        <end position="109"/>
    </location>
</feature>
<dbReference type="PANTHER" id="PTHR37461:SF1">
    <property type="entry name" value="ANTI-SIGMA-K FACTOR RSKA"/>
    <property type="match status" value="1"/>
</dbReference>
<keyword evidence="1" id="KW-0472">Membrane</keyword>
<protein>
    <submittedName>
        <fullName evidence="3">DNA-directed RNA polymerase sigma-70 factor</fullName>
    </submittedName>
</protein>
<dbReference type="Proteomes" id="UP000634667">
    <property type="component" value="Unassembled WGS sequence"/>
</dbReference>
<feature type="domain" description="Anti-sigma K factor RskA C-terminal" evidence="2">
    <location>
        <begin position="95"/>
        <end position="216"/>
    </location>
</feature>
<sequence>MRYDNQELLDNLAVEYILGTLQGAARKRFQKLLISSNHARKTLWLWEQYLNPLAESLPETEPNSAVWHGIQKRLGWLDDTVVAFSPKKPKLPWFIAAAASVLLFVMLYLPQTSTPAFQEVAVIQSTDAKAWWLINKTGDMLQVKALAAITPKQDNDYQLWMLPTDGSPPISLGLLPQSSQTNLQIPAAANNITIAAIAVSLEPKGGSPLSIPSGEVLFVAEIITL</sequence>
<evidence type="ECO:0000259" key="2">
    <source>
        <dbReference type="Pfam" id="PF10099"/>
    </source>
</evidence>
<evidence type="ECO:0000313" key="3">
    <source>
        <dbReference type="EMBL" id="GGW61825.1"/>
    </source>
</evidence>
<keyword evidence="3" id="KW-0240">DNA-directed RNA polymerase</keyword>
<dbReference type="PANTHER" id="PTHR37461">
    <property type="entry name" value="ANTI-SIGMA-K FACTOR RSKA"/>
    <property type="match status" value="1"/>
</dbReference>
<keyword evidence="4" id="KW-1185">Reference proteome</keyword>
<keyword evidence="3" id="KW-0804">Transcription</keyword>
<comment type="caution">
    <text evidence="3">The sequence shown here is derived from an EMBL/GenBank/DDBJ whole genome shotgun (WGS) entry which is preliminary data.</text>
</comment>
<proteinExistence type="predicted"/>
<keyword evidence="1" id="KW-1133">Transmembrane helix</keyword>
<dbReference type="Pfam" id="PF10099">
    <property type="entry name" value="RskA_C"/>
    <property type="match status" value="1"/>
</dbReference>
<reference evidence="4" key="1">
    <citation type="journal article" date="2019" name="Int. J. Syst. Evol. Microbiol.">
        <title>The Global Catalogue of Microorganisms (GCM) 10K type strain sequencing project: providing services to taxonomists for standard genome sequencing and annotation.</title>
        <authorList>
            <consortium name="The Broad Institute Genomics Platform"/>
            <consortium name="The Broad Institute Genome Sequencing Center for Infectious Disease"/>
            <person name="Wu L."/>
            <person name="Ma J."/>
        </authorList>
    </citation>
    <scope>NUCLEOTIDE SEQUENCE [LARGE SCALE GENOMIC DNA]</scope>
    <source>
        <strain evidence="4">KCTC 23723</strain>
    </source>
</reference>
<accession>A0ABQ2WL07</accession>
<dbReference type="InterPro" id="IPR018764">
    <property type="entry name" value="RskA_C"/>
</dbReference>